<name>A0A6G9QKD8_9GAMM</name>
<dbReference type="GO" id="GO:0008168">
    <property type="term" value="F:methyltransferase activity"/>
    <property type="evidence" value="ECO:0007669"/>
    <property type="project" value="UniProtKB-KW"/>
</dbReference>
<dbReference type="InterPro" id="IPR029063">
    <property type="entry name" value="SAM-dependent_MTases_sf"/>
</dbReference>
<accession>A0A6G9QKD8</accession>
<keyword evidence="2 6" id="KW-0489">Methyltransferase</keyword>
<keyword evidence="1" id="KW-0698">rRNA processing</keyword>
<dbReference type="CDD" id="cd02440">
    <property type="entry name" value="AdoMet_MTases"/>
    <property type="match status" value="1"/>
</dbReference>
<evidence type="ECO:0000256" key="1">
    <source>
        <dbReference type="ARBA" id="ARBA00022552"/>
    </source>
</evidence>
<evidence type="ECO:0000313" key="6">
    <source>
        <dbReference type="EMBL" id="QIR14848.1"/>
    </source>
</evidence>
<evidence type="ECO:0000256" key="2">
    <source>
        <dbReference type="ARBA" id="ARBA00022603"/>
    </source>
</evidence>
<reference evidence="6 7" key="1">
    <citation type="submission" date="2020-03" db="EMBL/GenBank/DDBJ databases">
        <title>Complete genome sequence of Shewanella sp.</title>
        <authorList>
            <person name="Kim Y.-S."/>
            <person name="Kim S.-J."/>
            <person name="Jung H.-K."/>
            <person name="Kim K.-H."/>
        </authorList>
    </citation>
    <scope>NUCLEOTIDE SEQUENCE [LARGE SCALE GENOMIC DNA]</scope>
    <source>
        <strain evidence="6 7">PN3F2</strain>
    </source>
</reference>
<dbReference type="SUPFAM" id="SSF53335">
    <property type="entry name" value="S-adenosyl-L-methionine-dependent methyltransferases"/>
    <property type="match status" value="1"/>
</dbReference>
<feature type="domain" description="S-adenosylmethionine-dependent methyltransferase" evidence="5">
    <location>
        <begin position="19"/>
        <end position="296"/>
    </location>
</feature>
<evidence type="ECO:0000313" key="7">
    <source>
        <dbReference type="Proteomes" id="UP000502608"/>
    </source>
</evidence>
<keyword evidence="3 6" id="KW-0808">Transferase</keyword>
<evidence type="ECO:0000256" key="3">
    <source>
        <dbReference type="ARBA" id="ARBA00022679"/>
    </source>
</evidence>
<proteinExistence type="predicted"/>
<organism evidence="6 7">
    <name type="scientific">Shewanella aestuarii</name>
    <dbReference type="NCBI Taxonomy" id="1028752"/>
    <lineage>
        <taxon>Bacteria</taxon>
        <taxon>Pseudomonadati</taxon>
        <taxon>Pseudomonadota</taxon>
        <taxon>Gammaproteobacteria</taxon>
        <taxon>Alteromonadales</taxon>
        <taxon>Shewanellaceae</taxon>
        <taxon>Shewanella</taxon>
    </lineage>
</organism>
<dbReference type="Pfam" id="PF10672">
    <property type="entry name" value="Methyltrans_SAM"/>
    <property type="match status" value="1"/>
</dbReference>
<evidence type="ECO:0000259" key="5">
    <source>
        <dbReference type="Pfam" id="PF10672"/>
    </source>
</evidence>
<gene>
    <name evidence="6" type="ORF">HBH39_10415</name>
</gene>
<keyword evidence="7" id="KW-1185">Reference proteome</keyword>
<sequence length="299" mass="33329">MSGLINALEHFTFNNQVQRVFHGRGGLFAGEEHLCLDWYPPVILLTSFKTLDEAQQQVLFSQIADTYSHSDELCLVFQQRQAGQTVTSVVCGQVPDNHVVIEDEAKFAVHLLRGQNHGLFLDMANGRKWVKQHAKHKKVLNLFAYTCGFSVAAIQGGADEVVNMDMSKGALSIGKQNHLLNNLPNGARYLGHDIFKSWGKLTKLGPYDLIIADPPSNQKGSFVATKDYERLLKRLPSLLADSGEVLLCLNAPELDCDFLMDQVATTAPSLQFIERIANPSVFADIDEQKSLKVLRYKQM</sequence>
<keyword evidence="4" id="KW-0949">S-adenosyl-L-methionine</keyword>
<dbReference type="Gene3D" id="3.40.50.150">
    <property type="entry name" value="Vaccinia Virus protein VP39"/>
    <property type="match status" value="1"/>
</dbReference>
<dbReference type="PANTHER" id="PTHR43042">
    <property type="entry name" value="SAM-DEPENDENT METHYLTRANSFERASE"/>
    <property type="match status" value="1"/>
</dbReference>
<dbReference type="Proteomes" id="UP000502608">
    <property type="component" value="Chromosome"/>
</dbReference>
<dbReference type="RefSeq" id="WP_167678019.1">
    <property type="nucleotide sequence ID" value="NZ_CP050313.1"/>
</dbReference>
<dbReference type="PANTHER" id="PTHR43042:SF3">
    <property type="entry name" value="RIBOSOMAL RNA LARGE SUBUNIT METHYLTRANSFERASE YWBD-RELATED"/>
    <property type="match status" value="1"/>
</dbReference>
<protein>
    <submittedName>
        <fullName evidence="6">SAM-dependent methyltransferase</fullName>
    </submittedName>
</protein>
<dbReference type="GO" id="GO:0032259">
    <property type="term" value="P:methylation"/>
    <property type="evidence" value="ECO:0007669"/>
    <property type="project" value="UniProtKB-KW"/>
</dbReference>
<evidence type="ECO:0000256" key="4">
    <source>
        <dbReference type="ARBA" id="ARBA00022691"/>
    </source>
</evidence>
<dbReference type="EMBL" id="CP050313">
    <property type="protein sequence ID" value="QIR14848.1"/>
    <property type="molecule type" value="Genomic_DNA"/>
</dbReference>
<dbReference type="KEGG" id="saes:HBH39_10415"/>
<dbReference type="InterPro" id="IPR019614">
    <property type="entry name" value="SAM-dep_methyl-trfase"/>
</dbReference>
<dbReference type="GO" id="GO:0006364">
    <property type="term" value="P:rRNA processing"/>
    <property type="evidence" value="ECO:0007669"/>
    <property type="project" value="UniProtKB-KW"/>
</dbReference>
<dbReference type="AlphaFoldDB" id="A0A6G9QKD8"/>